<organism evidence="2 3">
    <name type="scientific">Crassostrea virginica</name>
    <name type="common">Eastern oyster</name>
    <dbReference type="NCBI Taxonomy" id="6565"/>
    <lineage>
        <taxon>Eukaryota</taxon>
        <taxon>Metazoa</taxon>
        <taxon>Spiralia</taxon>
        <taxon>Lophotrochozoa</taxon>
        <taxon>Mollusca</taxon>
        <taxon>Bivalvia</taxon>
        <taxon>Autobranchia</taxon>
        <taxon>Pteriomorphia</taxon>
        <taxon>Ostreida</taxon>
        <taxon>Ostreoidea</taxon>
        <taxon>Ostreidae</taxon>
        <taxon>Crassostrea</taxon>
    </lineage>
</organism>
<feature type="region of interest" description="Disordered" evidence="1">
    <location>
        <begin position="181"/>
        <end position="205"/>
    </location>
</feature>
<keyword evidence="2" id="KW-1185">Reference proteome</keyword>
<feature type="compositionally biased region" description="Basic and acidic residues" evidence="1">
    <location>
        <begin position="71"/>
        <end position="88"/>
    </location>
</feature>
<evidence type="ECO:0000313" key="2">
    <source>
        <dbReference type="Proteomes" id="UP000694844"/>
    </source>
</evidence>
<evidence type="ECO:0000313" key="3">
    <source>
        <dbReference type="RefSeq" id="XP_022318092.1"/>
    </source>
</evidence>
<feature type="compositionally biased region" description="Polar residues" evidence="1">
    <location>
        <begin position="181"/>
        <end position="198"/>
    </location>
</feature>
<dbReference type="Proteomes" id="UP000694844">
    <property type="component" value="Chromosome 2"/>
</dbReference>
<dbReference type="KEGG" id="cvn:111121219"/>
<gene>
    <name evidence="3" type="primary">LOC111121219</name>
    <name evidence="4" type="synonym">LOC111121295</name>
</gene>
<dbReference type="GeneID" id="111121219"/>
<feature type="compositionally biased region" description="Acidic residues" evidence="1">
    <location>
        <begin position="24"/>
        <end position="52"/>
    </location>
</feature>
<feature type="compositionally biased region" description="Polar residues" evidence="1">
    <location>
        <begin position="1"/>
        <end position="10"/>
    </location>
</feature>
<feature type="region of interest" description="Disordered" evidence="1">
    <location>
        <begin position="71"/>
        <end position="95"/>
    </location>
</feature>
<dbReference type="InterPro" id="IPR039499">
    <property type="entry name" value="LURA1/LRA25"/>
</dbReference>
<proteinExistence type="predicted"/>
<evidence type="ECO:0000313" key="4">
    <source>
        <dbReference type="RefSeq" id="XP_022318207.1"/>
    </source>
</evidence>
<dbReference type="AlphaFoldDB" id="A0A8B8CQK3"/>
<dbReference type="RefSeq" id="XP_022318092.1">
    <property type="nucleotide sequence ID" value="XM_022462384.1"/>
</dbReference>
<accession>A0A8B8CQK3</accession>
<sequence>MMSAESQTSIGADANSEESLHLDEENDDEQWQSDENAEDSDPDSDDVSEYEESITFHNACREFYRNRKDATESFKSSMEREKERETAVHQRKKTTSIDDAMQRLRREMASLMDQDLTLMEQLLTLNEKIEDIKVKRLYGSSRESFHSSCDLNSGSDWSLPDSNVYCRHSKGYLGKATVHRSSAESVDDTGPNQVYRQTVSDEKDF</sequence>
<reference evidence="3 4" key="1">
    <citation type="submission" date="2025-04" db="UniProtKB">
        <authorList>
            <consortium name="RefSeq"/>
        </authorList>
    </citation>
    <scope>IDENTIFICATION</scope>
    <source>
        <tissue evidence="3 4">Whole sample</tissue>
    </source>
</reference>
<dbReference type="Pfam" id="PF14854">
    <property type="entry name" value="LURAP"/>
    <property type="match status" value="1"/>
</dbReference>
<feature type="region of interest" description="Disordered" evidence="1">
    <location>
        <begin position="1"/>
        <end position="52"/>
    </location>
</feature>
<dbReference type="OrthoDB" id="6508726at2759"/>
<dbReference type="KEGG" id="cvn:111121295"/>
<evidence type="ECO:0000256" key="1">
    <source>
        <dbReference type="SAM" id="MobiDB-lite"/>
    </source>
</evidence>
<protein>
    <submittedName>
        <fullName evidence="3">Uncharacterized protein LOC111121219</fullName>
    </submittedName>
    <submittedName>
        <fullName evidence="4">Uncharacterized protein LOC111121295</fullName>
    </submittedName>
</protein>
<name>A0A8B8CQK3_CRAVI</name>
<dbReference type="RefSeq" id="XP_022318207.1">
    <property type="nucleotide sequence ID" value="XM_022462499.1"/>
</dbReference>